<keyword evidence="2" id="KW-1185">Reference proteome</keyword>
<dbReference type="Proteomes" id="UP000646667">
    <property type="component" value="Segment"/>
</dbReference>
<dbReference type="EMBL" id="MN988534">
    <property type="protein sequence ID" value="QIG73966.1"/>
    <property type="molecule type" value="Genomic_DNA"/>
</dbReference>
<protein>
    <submittedName>
        <fullName evidence="1">Uncharacterized protein</fullName>
    </submittedName>
</protein>
<evidence type="ECO:0000313" key="1">
    <source>
        <dbReference type="EMBL" id="QIG73966.1"/>
    </source>
</evidence>
<reference evidence="1 2" key="1">
    <citation type="submission" date="2020-01" db="EMBL/GenBank/DDBJ databases">
        <title>Patterns of diversity and host range of bacteriophage communities associated with bean-nodulatin bacteria.</title>
        <authorList>
            <person name="Vann Cauwenberghe J."/>
            <person name="Santamaria R.I."/>
            <person name="Bustos P."/>
            <person name="Juarez S."/>
            <person name="Gonzalez V."/>
        </authorList>
    </citation>
    <scope>NUCLEOTIDE SEQUENCE [LARGE SCALE GENOMIC DNA]</scope>
    <source>
        <strain evidence="2">RHph</strain>
    </source>
</reference>
<gene>
    <name evidence="1" type="ORF">EVC06_191</name>
</gene>
<evidence type="ECO:0000313" key="2">
    <source>
        <dbReference type="Proteomes" id="UP000646667"/>
    </source>
</evidence>
<accession>A0A7S5REC9</accession>
<name>A0A7S5REC9_9CAUD</name>
<sequence length="60" mass="6781">MARSKREFVEDFILSYLGRPGSNLDYQWKQRIIGEALSAWDAMEQTDGLNEKASAKAVMG</sequence>
<organism evidence="1 2">
    <name type="scientific">Rhizobium phage RHph_N34</name>
    <dbReference type="NCBI Taxonomy" id="2509586"/>
    <lineage>
        <taxon>Viruses</taxon>
        <taxon>Duplodnaviria</taxon>
        <taxon>Heunggongvirae</taxon>
        <taxon>Uroviricota</taxon>
        <taxon>Caudoviricetes</taxon>
        <taxon>Pootjesviridae</taxon>
        <taxon>Staniewskivirinae</taxon>
        <taxon>Trinifflemingvirus</taxon>
        <taxon>Trinifflemingvirus N34</taxon>
    </lineage>
</organism>
<proteinExistence type="predicted"/>